<dbReference type="Proteomes" id="UP001162480">
    <property type="component" value="Chromosome 11"/>
</dbReference>
<name>A0AA36FD36_OCTVU</name>
<evidence type="ECO:0000313" key="1">
    <source>
        <dbReference type="EMBL" id="CAI9730298.1"/>
    </source>
</evidence>
<keyword evidence="2" id="KW-1185">Reference proteome</keyword>
<evidence type="ECO:0000313" key="2">
    <source>
        <dbReference type="Proteomes" id="UP001162480"/>
    </source>
</evidence>
<gene>
    <name evidence="1" type="ORF">OCTVUL_1B013963</name>
</gene>
<protein>
    <submittedName>
        <fullName evidence="1">Uncharacterized protein</fullName>
    </submittedName>
</protein>
<accession>A0AA36FD36</accession>
<sequence length="114" mass="13090">MTVDILRRIQRQNPSETVEYNEAIFNEAFNDLDNRVKSMGGSGVVAFGLPQPDVSSETLDIEYVREINYDVKEMAPFMAYNEHKLNEDHETAFIITRLRPDNPDLVFLSKSFSS</sequence>
<organism evidence="1 2">
    <name type="scientific">Octopus vulgaris</name>
    <name type="common">Common octopus</name>
    <dbReference type="NCBI Taxonomy" id="6645"/>
    <lineage>
        <taxon>Eukaryota</taxon>
        <taxon>Metazoa</taxon>
        <taxon>Spiralia</taxon>
        <taxon>Lophotrochozoa</taxon>
        <taxon>Mollusca</taxon>
        <taxon>Cephalopoda</taxon>
        <taxon>Coleoidea</taxon>
        <taxon>Octopodiformes</taxon>
        <taxon>Octopoda</taxon>
        <taxon>Incirrata</taxon>
        <taxon>Octopodidae</taxon>
        <taxon>Octopus</taxon>
    </lineage>
</organism>
<dbReference type="AlphaFoldDB" id="A0AA36FD36"/>
<proteinExistence type="predicted"/>
<dbReference type="EMBL" id="OX597824">
    <property type="protein sequence ID" value="CAI9730298.1"/>
    <property type="molecule type" value="Genomic_DNA"/>
</dbReference>
<reference evidence="1" key="1">
    <citation type="submission" date="2023-08" db="EMBL/GenBank/DDBJ databases">
        <authorList>
            <person name="Alioto T."/>
            <person name="Alioto T."/>
            <person name="Gomez Garrido J."/>
        </authorList>
    </citation>
    <scope>NUCLEOTIDE SEQUENCE</scope>
</reference>